<dbReference type="AlphaFoldDB" id="A0A657LM15"/>
<dbReference type="InterPro" id="IPR013078">
    <property type="entry name" value="His_Pase_superF_clade-1"/>
</dbReference>
<reference evidence="1 2" key="1">
    <citation type="submission" date="2016-02" db="EMBL/GenBank/DDBJ databases">
        <title>Genome sequencing of a beta-galactosidase producing bacteria Rhizobium sp. 59.</title>
        <authorList>
            <person name="Wang D."/>
            <person name="Kot W."/>
            <person name="Qin Y."/>
            <person name="Hansen L."/>
            <person name="Naqvi K."/>
            <person name="Rensing C."/>
        </authorList>
    </citation>
    <scope>NUCLEOTIDE SEQUENCE [LARGE SCALE GENOMIC DNA]</scope>
    <source>
        <strain evidence="1 2">59</strain>
    </source>
</reference>
<dbReference type="OrthoDB" id="34197at2"/>
<keyword evidence="2" id="KW-1185">Reference proteome</keyword>
<dbReference type="InterPro" id="IPR029033">
    <property type="entry name" value="His_PPase_superfam"/>
</dbReference>
<evidence type="ECO:0000313" key="1">
    <source>
        <dbReference type="EMBL" id="OJF90563.1"/>
    </source>
</evidence>
<organism evidence="1 2">
    <name type="scientific">Pararhizobium antarcticum</name>
    <dbReference type="NCBI Taxonomy" id="1798805"/>
    <lineage>
        <taxon>Bacteria</taxon>
        <taxon>Pseudomonadati</taxon>
        <taxon>Pseudomonadota</taxon>
        <taxon>Alphaproteobacteria</taxon>
        <taxon>Hyphomicrobiales</taxon>
        <taxon>Rhizobiaceae</taxon>
        <taxon>Rhizobium/Agrobacterium group</taxon>
        <taxon>Pararhizobium</taxon>
    </lineage>
</organism>
<dbReference type="Pfam" id="PF00300">
    <property type="entry name" value="His_Phos_1"/>
    <property type="match status" value="1"/>
</dbReference>
<accession>A0A657LM15</accession>
<name>A0A657LM15_9HYPH</name>
<proteinExistence type="predicted"/>
<dbReference type="Proteomes" id="UP000182661">
    <property type="component" value="Unassembled WGS sequence"/>
</dbReference>
<dbReference type="SUPFAM" id="SSF53254">
    <property type="entry name" value="Phosphoglycerate mutase-like"/>
    <property type="match status" value="1"/>
</dbReference>
<dbReference type="Gene3D" id="3.40.50.1240">
    <property type="entry name" value="Phosphoglycerate mutase-like"/>
    <property type="match status" value="1"/>
</dbReference>
<dbReference type="EMBL" id="LSRP01000140">
    <property type="protein sequence ID" value="OJF90563.1"/>
    <property type="molecule type" value="Genomic_DNA"/>
</dbReference>
<dbReference type="RefSeq" id="WP_071835618.1">
    <property type="nucleotide sequence ID" value="NZ_LSRP01000140.1"/>
</dbReference>
<protein>
    <submittedName>
        <fullName evidence="1">Histidine phosphatase family protein</fullName>
    </submittedName>
</protein>
<sequence length="202" mass="21875">MYAIYLTHPQIRMEPDKPVPKWSVSALGRSRAVKAAALPWASSLRRIVSSDETKALETAEILAGASGVSLQTLQGSGENDRSATGFLLPEAFEAAADRFFADPEQSFMGWERAVDAQARIVAAVTGVLEIHDPALPIAFIGHGGVGTLLKCHLMGKPISRTQDQPAGGGNLFAFGLADRALACDWTPMEDWQGWELWQGWQQ</sequence>
<comment type="caution">
    <text evidence="1">The sequence shown here is derived from an EMBL/GenBank/DDBJ whole genome shotgun (WGS) entry which is preliminary data.</text>
</comment>
<evidence type="ECO:0000313" key="2">
    <source>
        <dbReference type="Proteomes" id="UP000182661"/>
    </source>
</evidence>
<gene>
    <name evidence="1" type="ORF">AX760_08105</name>
</gene>